<proteinExistence type="predicted"/>
<dbReference type="OrthoDB" id="10465996at2759"/>
<dbReference type="EMBL" id="QJKJ01015397">
    <property type="protein sequence ID" value="RDX62593.1"/>
    <property type="molecule type" value="Genomic_DNA"/>
</dbReference>
<name>A0A371E9A9_MUCPR</name>
<keyword evidence="2" id="KW-1185">Reference proteome</keyword>
<dbReference type="AlphaFoldDB" id="A0A371E9A9"/>
<organism evidence="1 2">
    <name type="scientific">Mucuna pruriens</name>
    <name type="common">Velvet bean</name>
    <name type="synonym">Dolichos pruriens</name>
    <dbReference type="NCBI Taxonomy" id="157652"/>
    <lineage>
        <taxon>Eukaryota</taxon>
        <taxon>Viridiplantae</taxon>
        <taxon>Streptophyta</taxon>
        <taxon>Embryophyta</taxon>
        <taxon>Tracheophyta</taxon>
        <taxon>Spermatophyta</taxon>
        <taxon>Magnoliopsida</taxon>
        <taxon>eudicotyledons</taxon>
        <taxon>Gunneridae</taxon>
        <taxon>Pentapetalae</taxon>
        <taxon>rosids</taxon>
        <taxon>fabids</taxon>
        <taxon>Fabales</taxon>
        <taxon>Fabaceae</taxon>
        <taxon>Papilionoideae</taxon>
        <taxon>50 kb inversion clade</taxon>
        <taxon>NPAAA clade</taxon>
        <taxon>indigoferoid/millettioid clade</taxon>
        <taxon>Phaseoleae</taxon>
        <taxon>Mucuna</taxon>
    </lineage>
</organism>
<feature type="non-terminal residue" evidence="1">
    <location>
        <position position="1"/>
    </location>
</feature>
<evidence type="ECO:0000313" key="1">
    <source>
        <dbReference type="EMBL" id="RDX62593.1"/>
    </source>
</evidence>
<comment type="caution">
    <text evidence="1">The sequence shown here is derived from an EMBL/GenBank/DDBJ whole genome shotgun (WGS) entry which is preliminary data.</text>
</comment>
<protein>
    <submittedName>
        <fullName evidence="1">Uncharacterized protein</fullName>
    </submittedName>
</protein>
<gene>
    <name evidence="1" type="ORF">CR513_59059</name>
</gene>
<accession>A0A371E9A9</accession>
<reference evidence="1" key="1">
    <citation type="submission" date="2018-05" db="EMBL/GenBank/DDBJ databases">
        <title>Draft genome of Mucuna pruriens seed.</title>
        <authorList>
            <person name="Nnadi N.E."/>
            <person name="Vos R."/>
            <person name="Hasami M.H."/>
            <person name="Devisetty U.K."/>
            <person name="Aguiy J.C."/>
        </authorList>
    </citation>
    <scope>NUCLEOTIDE SEQUENCE [LARGE SCALE GENOMIC DNA]</scope>
    <source>
        <strain evidence="1">JCA_2017</strain>
    </source>
</reference>
<dbReference type="Proteomes" id="UP000257109">
    <property type="component" value="Unassembled WGS sequence"/>
</dbReference>
<evidence type="ECO:0000313" key="2">
    <source>
        <dbReference type="Proteomes" id="UP000257109"/>
    </source>
</evidence>
<sequence length="99" mass="10677">MRAVMFSWPWGTRLASLAREILPSLLPKGTSQNGPPAKRVASLAAQVRMSAQETVLGHLLSNSPFMSSINSKPLRLLLSNAVLSLPPLFSKIDASHPCI</sequence>